<dbReference type="OrthoDB" id="2414919at2759"/>
<dbReference type="InterPro" id="IPR027417">
    <property type="entry name" value="P-loop_NTPase"/>
</dbReference>
<reference evidence="1 2" key="1">
    <citation type="journal article" date="2018" name="New Phytol.">
        <title>Phylogenomics of Endogonaceae and evolution of mycorrhizas within Mucoromycota.</title>
        <authorList>
            <person name="Chang Y."/>
            <person name="Desiro A."/>
            <person name="Na H."/>
            <person name="Sandor L."/>
            <person name="Lipzen A."/>
            <person name="Clum A."/>
            <person name="Barry K."/>
            <person name="Grigoriev I.V."/>
            <person name="Martin F.M."/>
            <person name="Stajich J.E."/>
            <person name="Smith M.E."/>
            <person name="Bonito G."/>
            <person name="Spatafora J.W."/>
        </authorList>
    </citation>
    <scope>NUCLEOTIDE SEQUENCE [LARGE SCALE GENOMIC DNA]</scope>
    <source>
        <strain evidence="1 2">GMNB39</strain>
    </source>
</reference>
<keyword evidence="2" id="KW-1185">Reference proteome</keyword>
<dbReference type="SUPFAM" id="SSF52540">
    <property type="entry name" value="P-loop containing nucleoside triphosphate hydrolases"/>
    <property type="match status" value="1"/>
</dbReference>
<dbReference type="AlphaFoldDB" id="A0A433DAX1"/>
<name>A0A433DAX1_9FUNG</name>
<accession>A0A433DAX1</accession>
<evidence type="ECO:0000313" key="1">
    <source>
        <dbReference type="EMBL" id="RUP47984.1"/>
    </source>
</evidence>
<dbReference type="Gene3D" id="3.40.50.300">
    <property type="entry name" value="P-loop containing nucleotide triphosphate hydrolases"/>
    <property type="match status" value="1"/>
</dbReference>
<evidence type="ECO:0000313" key="2">
    <source>
        <dbReference type="Proteomes" id="UP000268093"/>
    </source>
</evidence>
<feature type="non-terminal residue" evidence="1">
    <location>
        <position position="415"/>
    </location>
</feature>
<dbReference type="EMBL" id="RBNI01003860">
    <property type="protein sequence ID" value="RUP47984.1"/>
    <property type="molecule type" value="Genomic_DNA"/>
</dbReference>
<dbReference type="Proteomes" id="UP000268093">
    <property type="component" value="Unassembled WGS sequence"/>
</dbReference>
<gene>
    <name evidence="1" type="ORF">BC936DRAFT_145113</name>
</gene>
<sequence>TQLISTKRFKEWHVNSTIFPERRPYYYYADQTEQNQSLIEQIAKGQFVRMYGPRASGKSSRVWQAMEQLASHGYECIYVTLEGSRLTSEEIFWQSLGQLMKDSRLPVIVDSSSSFRQAFSPSFPRHAGLVCLCGRAIHRHLYPDISEGGTLSLETWEKFATTDLHGLILEYPTFRKLVDTLMMGKHRDALDLLRSKLMGAFDDYVKIDFDHCRLAGFLTAEGVLQSDPLRESTNFKMSSPLVDALIRQLVIPKVYPSAPNMPAPMRNGSLDMLITLQEALKFVDKDLIRLAPDRVFKLAEKVRVDGLRNRRVPREIVYDQEIMRILTNWLAKQHEYSVIGQWHTEDTTKKGNVKGKYKLLDGVIKKPGEPTIILEFLATNERSDVKVHVNKTPLYKNRLSAEAAWVIHFTREDLP</sequence>
<feature type="non-terminal residue" evidence="1">
    <location>
        <position position="1"/>
    </location>
</feature>
<comment type="caution">
    <text evidence="1">The sequence shown here is derived from an EMBL/GenBank/DDBJ whole genome shotgun (WGS) entry which is preliminary data.</text>
</comment>
<proteinExistence type="predicted"/>
<organism evidence="1 2">
    <name type="scientific">Jimgerdemannia flammicorona</name>
    <dbReference type="NCBI Taxonomy" id="994334"/>
    <lineage>
        <taxon>Eukaryota</taxon>
        <taxon>Fungi</taxon>
        <taxon>Fungi incertae sedis</taxon>
        <taxon>Mucoromycota</taxon>
        <taxon>Mucoromycotina</taxon>
        <taxon>Endogonomycetes</taxon>
        <taxon>Endogonales</taxon>
        <taxon>Endogonaceae</taxon>
        <taxon>Jimgerdemannia</taxon>
    </lineage>
</organism>
<protein>
    <submittedName>
        <fullName evidence="1">Uncharacterized protein</fullName>
    </submittedName>
</protein>